<accession>A0A2A9CQB2</accession>
<gene>
    <name evidence="2" type="ORF">ATK74_0809</name>
</gene>
<evidence type="ECO:0000256" key="1">
    <source>
        <dbReference type="SAM" id="MobiDB-lite"/>
    </source>
</evidence>
<dbReference type="AlphaFoldDB" id="A0A2A9CQB2"/>
<dbReference type="Proteomes" id="UP000226079">
    <property type="component" value="Unassembled WGS sequence"/>
</dbReference>
<dbReference type="RefSeq" id="WP_098459830.1">
    <property type="nucleotide sequence ID" value="NZ_PDJC01000001.1"/>
</dbReference>
<protein>
    <submittedName>
        <fullName evidence="2">Uncharacterized protein</fullName>
    </submittedName>
</protein>
<feature type="compositionally biased region" description="Polar residues" evidence="1">
    <location>
        <begin position="101"/>
        <end position="113"/>
    </location>
</feature>
<evidence type="ECO:0000313" key="2">
    <source>
        <dbReference type="EMBL" id="PFG16275.1"/>
    </source>
</evidence>
<organism evidence="2 3">
    <name type="scientific">Propionicimonas paludicola</name>
    <dbReference type="NCBI Taxonomy" id="185243"/>
    <lineage>
        <taxon>Bacteria</taxon>
        <taxon>Bacillati</taxon>
        <taxon>Actinomycetota</taxon>
        <taxon>Actinomycetes</taxon>
        <taxon>Propionibacteriales</taxon>
        <taxon>Nocardioidaceae</taxon>
        <taxon>Propionicimonas</taxon>
    </lineage>
</organism>
<reference evidence="2 3" key="1">
    <citation type="submission" date="2017-10" db="EMBL/GenBank/DDBJ databases">
        <title>Sequencing the genomes of 1000 actinobacteria strains.</title>
        <authorList>
            <person name="Klenk H.-P."/>
        </authorList>
    </citation>
    <scope>NUCLEOTIDE SEQUENCE [LARGE SCALE GENOMIC DNA]</scope>
    <source>
        <strain evidence="2 3">DSM 15597</strain>
    </source>
</reference>
<evidence type="ECO:0000313" key="3">
    <source>
        <dbReference type="Proteomes" id="UP000226079"/>
    </source>
</evidence>
<name>A0A2A9CQB2_9ACTN</name>
<comment type="caution">
    <text evidence="2">The sequence shown here is derived from an EMBL/GenBank/DDBJ whole genome shotgun (WGS) entry which is preliminary data.</text>
</comment>
<feature type="region of interest" description="Disordered" evidence="1">
    <location>
        <begin position="95"/>
        <end position="126"/>
    </location>
</feature>
<proteinExistence type="predicted"/>
<keyword evidence="3" id="KW-1185">Reference proteome</keyword>
<sequence>MTQADDWEVVGDELVVPNGPRLSLAIPLDHLDVWLDMENSAGWRAQHDRIRDQVMSDQAADAIRELERTDSMLAVQAVRRWVWALNERLGKSLDLLLSGGPTEQPSPETSGSDSDSEPTEPASTTP</sequence>
<dbReference type="EMBL" id="PDJC01000001">
    <property type="protein sequence ID" value="PFG16275.1"/>
    <property type="molecule type" value="Genomic_DNA"/>
</dbReference>